<dbReference type="OrthoDB" id="6156013at2759"/>
<proteinExistence type="predicted"/>
<protein>
    <recommendedName>
        <fullName evidence="2">Mitochondria-eating protein C-terminal domain-containing protein</fullName>
    </recommendedName>
</protein>
<evidence type="ECO:0000313" key="4">
    <source>
        <dbReference type="Proteomes" id="UP000828390"/>
    </source>
</evidence>
<organism evidence="3 4">
    <name type="scientific">Dreissena polymorpha</name>
    <name type="common">Zebra mussel</name>
    <name type="synonym">Mytilus polymorpha</name>
    <dbReference type="NCBI Taxonomy" id="45954"/>
    <lineage>
        <taxon>Eukaryota</taxon>
        <taxon>Metazoa</taxon>
        <taxon>Spiralia</taxon>
        <taxon>Lophotrochozoa</taxon>
        <taxon>Mollusca</taxon>
        <taxon>Bivalvia</taxon>
        <taxon>Autobranchia</taxon>
        <taxon>Heteroconchia</taxon>
        <taxon>Euheterodonta</taxon>
        <taxon>Imparidentia</taxon>
        <taxon>Neoheterodontei</taxon>
        <taxon>Myida</taxon>
        <taxon>Dreissenoidea</taxon>
        <taxon>Dreissenidae</taxon>
        <taxon>Dreissena</taxon>
    </lineage>
</organism>
<dbReference type="Proteomes" id="UP000828390">
    <property type="component" value="Unassembled WGS sequence"/>
</dbReference>
<name>A0A9D4QKT1_DREPO</name>
<gene>
    <name evidence="3" type="ORF">DPMN_108292</name>
</gene>
<feature type="compositionally biased region" description="Basic and acidic residues" evidence="1">
    <location>
        <begin position="158"/>
        <end position="171"/>
    </location>
</feature>
<reference evidence="3" key="1">
    <citation type="journal article" date="2019" name="bioRxiv">
        <title>The Genome of the Zebra Mussel, Dreissena polymorpha: A Resource for Invasive Species Research.</title>
        <authorList>
            <person name="McCartney M.A."/>
            <person name="Auch B."/>
            <person name="Kono T."/>
            <person name="Mallez S."/>
            <person name="Zhang Y."/>
            <person name="Obille A."/>
            <person name="Becker A."/>
            <person name="Abrahante J.E."/>
            <person name="Garbe J."/>
            <person name="Badalamenti J.P."/>
            <person name="Herman A."/>
            <person name="Mangelson H."/>
            <person name="Liachko I."/>
            <person name="Sullivan S."/>
            <person name="Sone E.D."/>
            <person name="Koren S."/>
            <person name="Silverstein K.A.T."/>
            <person name="Beckman K.B."/>
            <person name="Gohl D.M."/>
        </authorList>
    </citation>
    <scope>NUCLEOTIDE SEQUENCE</scope>
    <source>
        <strain evidence="3">Duluth1</strain>
        <tissue evidence="3">Whole animal</tissue>
    </source>
</reference>
<evidence type="ECO:0000313" key="3">
    <source>
        <dbReference type="EMBL" id="KAH3834958.1"/>
    </source>
</evidence>
<feature type="domain" description="Mitochondria-eating protein C-terminal" evidence="2">
    <location>
        <begin position="200"/>
        <end position="404"/>
    </location>
</feature>
<accession>A0A9D4QKT1</accession>
<dbReference type="EMBL" id="JAIWYP010000004">
    <property type="protein sequence ID" value="KAH3834958.1"/>
    <property type="molecule type" value="Genomic_DNA"/>
</dbReference>
<keyword evidence="4" id="KW-1185">Reference proteome</keyword>
<evidence type="ECO:0000259" key="2">
    <source>
        <dbReference type="Pfam" id="PF16026"/>
    </source>
</evidence>
<feature type="compositionally biased region" description="Polar residues" evidence="1">
    <location>
        <begin position="91"/>
        <end position="101"/>
    </location>
</feature>
<dbReference type="InterPro" id="IPR031981">
    <property type="entry name" value="MIEAP_C"/>
</dbReference>
<feature type="region of interest" description="Disordered" evidence="1">
    <location>
        <begin position="90"/>
        <end position="173"/>
    </location>
</feature>
<dbReference type="Pfam" id="PF16026">
    <property type="entry name" value="MIEAP"/>
    <property type="match status" value="1"/>
</dbReference>
<comment type="caution">
    <text evidence="3">The sequence shown here is derived from an EMBL/GenBank/DDBJ whole genome shotgun (WGS) entry which is preliminary data.</text>
</comment>
<feature type="compositionally biased region" description="Basic and acidic residues" evidence="1">
    <location>
        <begin position="124"/>
        <end position="148"/>
    </location>
</feature>
<evidence type="ECO:0000256" key="1">
    <source>
        <dbReference type="SAM" id="MobiDB-lite"/>
    </source>
</evidence>
<sequence>MDERVGSVMRVLTAMEELDHSELTRGNVKAASRAVESISNDLRKDTGVSNAADSFTKLLTMAEKGNWTELRNARNNGLMPNARQEVDELVSSLQKTASVTPSPAMGQPAKKKDVDRGYPPQHTAESDREYQRRKRDAELEHPERRRLEPSWSATPPSDYDKCDLRRRDDPKQVSSQISQLAAERLRGTKSVALDEATTPKHVSDMFVDLYNGEWTAAYEELNKSNRDAGETIQHLIRILQNAYDHCLKTAESQIMNMLMHMENEMLYPNISAQSRSALEAQVRPDRRNVALVRESDDMIKEYRKYGATASLPVIKWLFYEDILKTIQPAQRPTTAQVAYVDRCVDVCWLMVTQNTPMHLEFCRQGDRPSAMFRPFTRMGNAVQNCVWPALFLSKGGSLMEKGVAHLV</sequence>
<reference evidence="3" key="2">
    <citation type="submission" date="2020-11" db="EMBL/GenBank/DDBJ databases">
        <authorList>
            <person name="McCartney M.A."/>
            <person name="Auch B."/>
            <person name="Kono T."/>
            <person name="Mallez S."/>
            <person name="Becker A."/>
            <person name="Gohl D.M."/>
            <person name="Silverstein K.A.T."/>
            <person name="Koren S."/>
            <person name="Bechman K.B."/>
            <person name="Herman A."/>
            <person name="Abrahante J.E."/>
            <person name="Garbe J."/>
        </authorList>
    </citation>
    <scope>NUCLEOTIDE SEQUENCE</scope>
    <source>
        <strain evidence="3">Duluth1</strain>
        <tissue evidence="3">Whole animal</tissue>
    </source>
</reference>
<dbReference type="AlphaFoldDB" id="A0A9D4QKT1"/>